<keyword evidence="15" id="KW-0282">Flagellum</keyword>
<dbReference type="PRINTS" id="PR00950">
    <property type="entry name" value="TYPE3IMSPROT"/>
</dbReference>
<comment type="subcellular location">
    <subcellularLocation>
        <location evidence="1">Cell membrane</location>
        <topology evidence="1">Multi-pass membrane protein</topology>
    </subcellularLocation>
</comment>
<evidence type="ECO:0000256" key="9">
    <source>
        <dbReference type="ARBA" id="ARBA00022989"/>
    </source>
</evidence>
<name>A0A919CS73_9PROT</name>
<evidence type="ECO:0000256" key="13">
    <source>
        <dbReference type="RuleBase" id="RU364091"/>
    </source>
</evidence>
<evidence type="ECO:0000256" key="5">
    <source>
        <dbReference type="ARBA" id="ARBA00022475"/>
    </source>
</evidence>
<dbReference type="GO" id="GO:0044780">
    <property type="term" value="P:bacterial-type flagellum assembly"/>
    <property type="evidence" value="ECO:0007669"/>
    <property type="project" value="InterPro"/>
</dbReference>
<feature type="transmembrane region" description="Helical" evidence="13">
    <location>
        <begin position="147"/>
        <end position="165"/>
    </location>
</feature>
<dbReference type="InterPro" id="IPR006136">
    <property type="entry name" value="FlhB"/>
</dbReference>
<evidence type="ECO:0000256" key="6">
    <source>
        <dbReference type="ARBA" id="ARBA00022692"/>
    </source>
</evidence>
<evidence type="ECO:0000256" key="1">
    <source>
        <dbReference type="ARBA" id="ARBA00004651"/>
    </source>
</evidence>
<reference evidence="15" key="1">
    <citation type="journal article" date="2014" name="Int. J. Syst. Evol. Microbiol.">
        <title>Complete genome sequence of Corynebacterium casei LMG S-19264T (=DSM 44701T), isolated from a smear-ripened cheese.</title>
        <authorList>
            <consortium name="US DOE Joint Genome Institute (JGI-PGF)"/>
            <person name="Walter F."/>
            <person name="Albersmeier A."/>
            <person name="Kalinowski J."/>
            <person name="Ruckert C."/>
        </authorList>
    </citation>
    <scope>NUCLEOTIDE SEQUENCE</scope>
    <source>
        <strain evidence="15">KCTC 42651</strain>
    </source>
</reference>
<dbReference type="Pfam" id="PF01312">
    <property type="entry name" value="Bac_export_2"/>
    <property type="match status" value="1"/>
</dbReference>
<keyword evidence="9 13" id="KW-1133">Transmembrane helix</keyword>
<comment type="caution">
    <text evidence="15">The sequence shown here is derived from an EMBL/GenBank/DDBJ whole genome shotgun (WGS) entry which is preliminary data.</text>
</comment>
<dbReference type="PANTHER" id="PTHR30531">
    <property type="entry name" value="FLAGELLAR BIOSYNTHETIC PROTEIN FLHB"/>
    <property type="match status" value="1"/>
</dbReference>
<keyword evidence="5 13" id="KW-1003">Cell membrane</keyword>
<reference evidence="15" key="2">
    <citation type="submission" date="2020-09" db="EMBL/GenBank/DDBJ databases">
        <authorList>
            <person name="Sun Q."/>
            <person name="Kim S."/>
        </authorList>
    </citation>
    <scope>NUCLEOTIDE SEQUENCE</scope>
    <source>
        <strain evidence="15">KCTC 42651</strain>
    </source>
</reference>
<sequence length="358" mass="39942">MSDSQDDSQKTEEPTARKLSEARKKGQIAQSKEVSNFASLLGMTFMVAILAPFMVGQFYSSLSRVIDHAAMVTIDAGTTGDILFDLTFDTLLTLSPVFGLFMLLAVIANLSQSGWLLTTEPIIPKLEKLSPISGAKRLLSLKSIVEFLKGIVKLSIVAMIAYVLVSPELERAENLLDMDLVDILREVQTLVIQLMIGVLAFMFLVAVTDYLYQRFEFMKQMRMSRQEIRDEHKQSEGDPQVKARLRQIRMDRARRRMMAAVPQADVVVTNPTHFAVALKYDTDTMAAPTVVAKGTDAVALRIREVANENDVPIVENPPLARALFASVELDQQIPETHYKAVAQVISYVYRLKGRKMAG</sequence>
<keyword evidence="6 13" id="KW-0812">Transmembrane</keyword>
<feature type="transmembrane region" description="Helical" evidence="13">
    <location>
        <begin position="190"/>
        <end position="212"/>
    </location>
</feature>
<keyword evidence="8 13" id="KW-0653">Protein transport</keyword>
<organism evidence="15 16">
    <name type="scientific">Thalassobaculum fulvum</name>
    <dbReference type="NCBI Taxonomy" id="1633335"/>
    <lineage>
        <taxon>Bacteria</taxon>
        <taxon>Pseudomonadati</taxon>
        <taxon>Pseudomonadota</taxon>
        <taxon>Alphaproteobacteria</taxon>
        <taxon>Rhodospirillales</taxon>
        <taxon>Thalassobaculaceae</taxon>
        <taxon>Thalassobaculum</taxon>
    </lineage>
</organism>
<feature type="region of interest" description="Disordered" evidence="14">
    <location>
        <begin position="1"/>
        <end position="24"/>
    </location>
</feature>
<evidence type="ECO:0000256" key="12">
    <source>
        <dbReference type="ARBA" id="ARBA00025078"/>
    </source>
</evidence>
<gene>
    <name evidence="13 15" type="primary">flhB</name>
    <name evidence="15" type="ORF">GCM10017083_47890</name>
</gene>
<feature type="transmembrane region" description="Helical" evidence="13">
    <location>
        <begin position="34"/>
        <end position="55"/>
    </location>
</feature>
<dbReference type="AlphaFoldDB" id="A0A919CS73"/>
<comment type="similarity">
    <text evidence="2 13">Belongs to the type III secretion exporter family.</text>
</comment>
<dbReference type="EMBL" id="BMZS01000012">
    <property type="protein sequence ID" value="GHD61038.1"/>
    <property type="molecule type" value="Genomic_DNA"/>
</dbReference>
<keyword evidence="10 13" id="KW-0472">Membrane</keyword>
<evidence type="ECO:0000256" key="11">
    <source>
        <dbReference type="ARBA" id="ARBA00023225"/>
    </source>
</evidence>
<evidence type="ECO:0000313" key="15">
    <source>
        <dbReference type="EMBL" id="GHD61038.1"/>
    </source>
</evidence>
<protein>
    <recommendedName>
        <fullName evidence="3 13">Flagellar biosynthetic protein FlhB</fullName>
    </recommendedName>
</protein>
<comment type="function">
    <text evidence="12 13">Required for formation of the rod structure in the basal body of the flagellar apparatus. Together with FliI and FliH, may constitute the export apparatus of flagellin.</text>
</comment>
<dbReference type="InterPro" id="IPR006135">
    <property type="entry name" value="T3SS_substrate_exporter"/>
</dbReference>
<dbReference type="Gene3D" id="6.10.250.2080">
    <property type="match status" value="1"/>
</dbReference>
<accession>A0A919CS73</accession>
<keyword evidence="4 13" id="KW-0813">Transport</keyword>
<proteinExistence type="inferred from homology"/>
<dbReference type="PANTHER" id="PTHR30531:SF12">
    <property type="entry name" value="FLAGELLAR BIOSYNTHETIC PROTEIN FLHB"/>
    <property type="match status" value="1"/>
</dbReference>
<evidence type="ECO:0000256" key="10">
    <source>
        <dbReference type="ARBA" id="ARBA00023136"/>
    </source>
</evidence>
<keyword evidence="15" id="KW-0966">Cell projection</keyword>
<keyword evidence="7 13" id="KW-1005">Bacterial flagellum biogenesis</keyword>
<dbReference type="RefSeq" id="WP_189994437.1">
    <property type="nucleotide sequence ID" value="NZ_BMZS01000012.1"/>
</dbReference>
<dbReference type="Proteomes" id="UP000630353">
    <property type="component" value="Unassembled WGS sequence"/>
</dbReference>
<dbReference type="GO" id="GO:0009306">
    <property type="term" value="P:protein secretion"/>
    <property type="evidence" value="ECO:0007669"/>
    <property type="project" value="InterPro"/>
</dbReference>
<dbReference type="Gene3D" id="3.40.1690.10">
    <property type="entry name" value="secretion proteins EscU"/>
    <property type="match status" value="1"/>
</dbReference>
<feature type="transmembrane region" description="Helical" evidence="13">
    <location>
        <begin position="91"/>
        <end position="110"/>
    </location>
</feature>
<keyword evidence="11 13" id="KW-1006">Bacterial flagellum protein export</keyword>
<feature type="compositionally biased region" description="Basic and acidic residues" evidence="14">
    <location>
        <begin position="7"/>
        <end position="24"/>
    </location>
</feature>
<dbReference type="InterPro" id="IPR029025">
    <property type="entry name" value="T3SS_substrate_exporter_C"/>
</dbReference>
<evidence type="ECO:0000313" key="16">
    <source>
        <dbReference type="Proteomes" id="UP000630353"/>
    </source>
</evidence>
<evidence type="ECO:0000256" key="8">
    <source>
        <dbReference type="ARBA" id="ARBA00022927"/>
    </source>
</evidence>
<evidence type="ECO:0000256" key="3">
    <source>
        <dbReference type="ARBA" id="ARBA00021622"/>
    </source>
</evidence>
<evidence type="ECO:0000256" key="4">
    <source>
        <dbReference type="ARBA" id="ARBA00022448"/>
    </source>
</evidence>
<evidence type="ECO:0000256" key="2">
    <source>
        <dbReference type="ARBA" id="ARBA00010690"/>
    </source>
</evidence>
<dbReference type="FunFam" id="3.40.1690.10:FF:000001">
    <property type="entry name" value="Flagellar biosynthetic protein FlhB"/>
    <property type="match status" value="1"/>
</dbReference>
<dbReference type="SUPFAM" id="SSF160544">
    <property type="entry name" value="EscU C-terminal domain-like"/>
    <property type="match status" value="1"/>
</dbReference>
<evidence type="ECO:0000256" key="14">
    <source>
        <dbReference type="SAM" id="MobiDB-lite"/>
    </source>
</evidence>
<dbReference type="GO" id="GO:0005886">
    <property type="term" value="C:plasma membrane"/>
    <property type="evidence" value="ECO:0007669"/>
    <property type="project" value="UniProtKB-SubCell"/>
</dbReference>
<keyword evidence="16" id="KW-1185">Reference proteome</keyword>
<dbReference type="NCBIfam" id="TIGR00328">
    <property type="entry name" value="flhB"/>
    <property type="match status" value="1"/>
</dbReference>
<keyword evidence="15" id="KW-0969">Cilium</keyword>
<evidence type="ECO:0000256" key="7">
    <source>
        <dbReference type="ARBA" id="ARBA00022795"/>
    </source>
</evidence>